<proteinExistence type="predicted"/>
<protein>
    <submittedName>
        <fullName evidence="1">Uncharacterized protein</fullName>
    </submittedName>
</protein>
<evidence type="ECO:0000313" key="2">
    <source>
        <dbReference type="Proteomes" id="UP000326289"/>
    </source>
</evidence>
<organism evidence="1 2">
    <name type="scientific">Aspergillus minisclerotigenes</name>
    <dbReference type="NCBI Taxonomy" id="656917"/>
    <lineage>
        <taxon>Eukaryota</taxon>
        <taxon>Fungi</taxon>
        <taxon>Dikarya</taxon>
        <taxon>Ascomycota</taxon>
        <taxon>Pezizomycotina</taxon>
        <taxon>Eurotiomycetes</taxon>
        <taxon>Eurotiomycetidae</taxon>
        <taxon>Eurotiales</taxon>
        <taxon>Aspergillaceae</taxon>
        <taxon>Aspergillus</taxon>
        <taxon>Aspergillus subgen. Circumdati</taxon>
    </lineage>
</organism>
<accession>A0A5N6JBT0</accession>
<dbReference type="Proteomes" id="UP000326289">
    <property type="component" value="Unassembled WGS sequence"/>
</dbReference>
<keyword evidence="2" id="KW-1185">Reference proteome</keyword>
<dbReference type="EMBL" id="ML732777">
    <property type="protein sequence ID" value="KAB8276275.1"/>
    <property type="molecule type" value="Genomic_DNA"/>
</dbReference>
<reference evidence="1 2" key="1">
    <citation type="submission" date="2019-04" db="EMBL/GenBank/DDBJ databases">
        <title>Fungal friends and foes A comparative genomics study of 23 Aspergillus species from section Flavi.</title>
        <authorList>
            <consortium name="DOE Joint Genome Institute"/>
            <person name="Kjaerbolling I."/>
            <person name="Vesth T.C."/>
            <person name="Frisvad J.C."/>
            <person name="Nybo J.L."/>
            <person name="Theobald S."/>
            <person name="Kildgaard S."/>
            <person name="Petersen T.I."/>
            <person name="Kuo A."/>
            <person name="Sato A."/>
            <person name="Lyhne E.K."/>
            <person name="Kogle M.E."/>
            <person name="Wiebenga A."/>
            <person name="Kun R.S."/>
            <person name="Lubbers R.J."/>
            <person name="Makela M.R."/>
            <person name="Barry K."/>
            <person name="Chovatia M."/>
            <person name="Clum A."/>
            <person name="Daum C."/>
            <person name="Haridas S."/>
            <person name="He G."/>
            <person name="LaButti K."/>
            <person name="Lipzen A."/>
            <person name="Mondo S."/>
            <person name="Pangilinan J."/>
            <person name="Riley R."/>
            <person name="Salamov A."/>
            <person name="Simmons B.A."/>
            <person name="Magnuson J.K."/>
            <person name="Henrissat B."/>
            <person name="Mortensen U.H."/>
            <person name="Larsen T.O."/>
            <person name="De vries R.P."/>
            <person name="Grigoriev I.V."/>
            <person name="Machida M."/>
            <person name="Baker S.E."/>
            <person name="Andersen M.R."/>
        </authorList>
    </citation>
    <scope>NUCLEOTIDE SEQUENCE [LARGE SCALE GENOMIC DNA]</scope>
    <source>
        <strain evidence="1 2">CBS 117635</strain>
    </source>
</reference>
<sequence>MGFKLKGWINRSIIVDHLRREFNANNKVGVACVYCNSKGQARQTVDSILASLLLQLVVARGGPVDYETTVEIHPSEEDLKSYADSRIKVDISRDSGGLSDQEKVHIVNTVISSSETAYGYATSDAKEGRIRYLDECPNSEDSLREQLAGAPPVVYAAEQWGSHARQELDWKSEKDASPIKEQAQELLETSDKLQCAIRVMSLSQYSLQRRKDVTKLHILAYFGID</sequence>
<name>A0A5N6JBT0_9EURO</name>
<gene>
    <name evidence="1" type="ORF">BDV30DRAFT_235731</name>
</gene>
<evidence type="ECO:0000313" key="1">
    <source>
        <dbReference type="EMBL" id="KAB8276275.1"/>
    </source>
</evidence>
<dbReference type="AlphaFoldDB" id="A0A5N6JBT0"/>